<name>A0A6H2H7S9_9BURK</name>
<accession>A0A6H2H7S9</accession>
<gene>
    <name evidence="1" type="ORF">HC248_01213</name>
</gene>
<protein>
    <recommendedName>
        <fullName evidence="3">Nucleotide pyrophosphatase</fullName>
    </recommendedName>
</protein>
<dbReference type="SUPFAM" id="SSF53649">
    <property type="entry name" value="Alkaline phosphatase-like"/>
    <property type="match status" value="1"/>
</dbReference>
<dbReference type="PANTHER" id="PTHR10151">
    <property type="entry name" value="ECTONUCLEOTIDE PYROPHOSPHATASE/PHOSPHODIESTERASE"/>
    <property type="match status" value="1"/>
</dbReference>
<reference evidence="1 2" key="1">
    <citation type="submission" date="2020-04" db="EMBL/GenBank/DDBJ databases">
        <title>Complete genome of a Psychrophilic, Marine, Gas Vacuolate Bacterium Polaromonas vacuolata KCTC 22033T.</title>
        <authorList>
            <person name="Hwang K."/>
            <person name="Kim K.M."/>
        </authorList>
    </citation>
    <scope>NUCLEOTIDE SEQUENCE [LARGE SCALE GENOMIC DNA]</scope>
    <source>
        <strain evidence="1 2">KCTC 22033</strain>
    </source>
</reference>
<dbReference type="Gene3D" id="3.40.720.10">
    <property type="entry name" value="Alkaline Phosphatase, subunit A"/>
    <property type="match status" value="1"/>
</dbReference>
<dbReference type="RefSeq" id="WP_168921715.1">
    <property type="nucleotide sequence ID" value="NZ_CP051461.1"/>
</dbReference>
<evidence type="ECO:0000313" key="1">
    <source>
        <dbReference type="EMBL" id="QJC55929.1"/>
    </source>
</evidence>
<dbReference type="PANTHER" id="PTHR10151:SF120">
    <property type="entry name" value="BIS(5'-ADENOSYL)-TRIPHOSPHATASE"/>
    <property type="match status" value="1"/>
</dbReference>
<dbReference type="Pfam" id="PF01663">
    <property type="entry name" value="Phosphodiest"/>
    <property type="match status" value="1"/>
</dbReference>
<sequence>MNQSAQNKVILVLIDGLAWQTAHDGMGFLQGLCEAGRATLYKLNCALPSMSRPLYECVLTGAAPVDSGIVHNNVSRLSNQQSIFHLARDAGLSTAAAAYHWVSELYNRSPYEAQRDRFTNDQNLPIQHGMFYHVDDYPDSHLLLDAETLRLRHDPDFLLIHPMNTDDTGHRFGYDSPQYRNSGRRIDGLLSMLLPTWMAAGYQIIVTSDHGMNNDKSHGGVLPEERQVPLFTIGDGFSHEKAVPLEQTQICGIVADLLGIQHQKARQATLLA</sequence>
<dbReference type="AlphaFoldDB" id="A0A6H2H7S9"/>
<keyword evidence="2" id="KW-1185">Reference proteome</keyword>
<dbReference type="KEGG" id="pvac:HC248_01213"/>
<evidence type="ECO:0008006" key="3">
    <source>
        <dbReference type="Google" id="ProtNLM"/>
    </source>
</evidence>
<dbReference type="InterPro" id="IPR017850">
    <property type="entry name" value="Alkaline_phosphatase_core_sf"/>
</dbReference>
<dbReference type="EMBL" id="CP051461">
    <property type="protein sequence ID" value="QJC55929.1"/>
    <property type="molecule type" value="Genomic_DNA"/>
</dbReference>
<dbReference type="GO" id="GO:0016787">
    <property type="term" value="F:hydrolase activity"/>
    <property type="evidence" value="ECO:0007669"/>
    <property type="project" value="UniProtKB-ARBA"/>
</dbReference>
<dbReference type="Proteomes" id="UP000502041">
    <property type="component" value="Chromosome"/>
</dbReference>
<dbReference type="InterPro" id="IPR002591">
    <property type="entry name" value="Phosphodiest/P_Trfase"/>
</dbReference>
<evidence type="ECO:0000313" key="2">
    <source>
        <dbReference type="Proteomes" id="UP000502041"/>
    </source>
</evidence>
<organism evidence="1 2">
    <name type="scientific">Polaromonas vacuolata</name>
    <dbReference type="NCBI Taxonomy" id="37448"/>
    <lineage>
        <taxon>Bacteria</taxon>
        <taxon>Pseudomonadati</taxon>
        <taxon>Pseudomonadota</taxon>
        <taxon>Betaproteobacteria</taxon>
        <taxon>Burkholderiales</taxon>
        <taxon>Comamonadaceae</taxon>
        <taxon>Polaromonas</taxon>
    </lineage>
</organism>
<proteinExistence type="predicted"/>